<protein>
    <submittedName>
        <fullName evidence="6">Alpha-L-rhamnosidase N-terminal domain-containing protein</fullName>
    </submittedName>
</protein>
<evidence type="ECO:0000256" key="1">
    <source>
        <dbReference type="SAM" id="SignalP"/>
    </source>
</evidence>
<feature type="domain" description="Alpha-L-rhamnosidase C-terminal" evidence="5">
    <location>
        <begin position="721"/>
        <end position="794"/>
    </location>
</feature>
<dbReference type="InterPro" id="IPR012341">
    <property type="entry name" value="6hp_glycosidase-like_sf"/>
</dbReference>
<evidence type="ECO:0000313" key="7">
    <source>
        <dbReference type="Proteomes" id="UP000198432"/>
    </source>
</evidence>
<dbReference type="Pfam" id="PF17389">
    <property type="entry name" value="Bac_rhamnosid6H"/>
    <property type="match status" value="1"/>
</dbReference>
<feature type="domain" description="Alpha-L-rhamnosidase six-hairpin glycosidase" evidence="4">
    <location>
        <begin position="389"/>
        <end position="717"/>
    </location>
</feature>
<dbReference type="PANTHER" id="PTHR34987:SF2">
    <property type="entry name" value="B, PUTATIVE (AFU_ORTHOLOGUE AFUA_7G05040)-RELATED"/>
    <property type="match status" value="1"/>
</dbReference>
<dbReference type="InterPro" id="IPR008902">
    <property type="entry name" value="Rhamnosid_concanavalin"/>
</dbReference>
<dbReference type="Proteomes" id="UP000198432">
    <property type="component" value="Unassembled WGS sequence"/>
</dbReference>
<proteinExistence type="predicted"/>
<reference evidence="7" key="1">
    <citation type="submission" date="2017-06" db="EMBL/GenBank/DDBJ databases">
        <authorList>
            <person name="Varghese N."/>
            <person name="Submissions S."/>
        </authorList>
    </citation>
    <scope>NUCLEOTIDE SEQUENCE [LARGE SCALE GENOMIC DNA]</scope>
    <source>
        <strain evidence="7">NKM1</strain>
    </source>
</reference>
<dbReference type="Pfam" id="PF08531">
    <property type="entry name" value="Bac_rhamnosid_N"/>
    <property type="match status" value="1"/>
</dbReference>
<dbReference type="SUPFAM" id="SSF48208">
    <property type="entry name" value="Six-hairpin glycosidases"/>
    <property type="match status" value="1"/>
</dbReference>
<gene>
    <name evidence="6" type="ORF">SAMN06296052_11052</name>
</gene>
<dbReference type="OrthoDB" id="9815108at2"/>
<feature type="chain" id="PRO_5012760236" evidence="1">
    <location>
        <begin position="22"/>
        <end position="800"/>
    </location>
</feature>
<keyword evidence="7" id="KW-1185">Reference proteome</keyword>
<feature type="signal peptide" evidence="1">
    <location>
        <begin position="1"/>
        <end position="21"/>
    </location>
</feature>
<dbReference type="AlphaFoldDB" id="A0A239G386"/>
<dbReference type="Pfam" id="PF17390">
    <property type="entry name" value="Bac_rhamnosid_C"/>
    <property type="match status" value="1"/>
</dbReference>
<dbReference type="EMBL" id="FZOQ01000010">
    <property type="protein sequence ID" value="SNS63796.1"/>
    <property type="molecule type" value="Genomic_DNA"/>
</dbReference>
<dbReference type="SUPFAM" id="SSF49785">
    <property type="entry name" value="Galactose-binding domain-like"/>
    <property type="match status" value="1"/>
</dbReference>
<dbReference type="Gene3D" id="1.50.10.10">
    <property type="match status" value="1"/>
</dbReference>
<dbReference type="PANTHER" id="PTHR34987">
    <property type="entry name" value="C, PUTATIVE (AFU_ORTHOLOGUE AFUA_3G02880)-RELATED"/>
    <property type="match status" value="1"/>
</dbReference>
<dbReference type="GO" id="GO:0005975">
    <property type="term" value="P:carbohydrate metabolic process"/>
    <property type="evidence" value="ECO:0007669"/>
    <property type="project" value="InterPro"/>
</dbReference>
<feature type="domain" description="Bacterial alpha-L-rhamnosidase N-terminal" evidence="3">
    <location>
        <begin position="68"/>
        <end position="211"/>
    </location>
</feature>
<dbReference type="Gene3D" id="2.60.420.10">
    <property type="entry name" value="Maltose phosphorylase, domain 3"/>
    <property type="match status" value="1"/>
</dbReference>
<organism evidence="6 7">
    <name type="scientific">Pontibacter ummariensis</name>
    <dbReference type="NCBI Taxonomy" id="1610492"/>
    <lineage>
        <taxon>Bacteria</taxon>
        <taxon>Pseudomonadati</taxon>
        <taxon>Bacteroidota</taxon>
        <taxon>Cytophagia</taxon>
        <taxon>Cytophagales</taxon>
        <taxon>Hymenobacteraceae</taxon>
        <taxon>Pontibacter</taxon>
    </lineage>
</organism>
<dbReference type="InterPro" id="IPR013737">
    <property type="entry name" value="Bac_rhamnosid_N"/>
</dbReference>
<evidence type="ECO:0000313" key="6">
    <source>
        <dbReference type="EMBL" id="SNS63796.1"/>
    </source>
</evidence>
<dbReference type="Gene3D" id="2.60.120.260">
    <property type="entry name" value="Galactose-binding domain-like"/>
    <property type="match status" value="2"/>
</dbReference>
<evidence type="ECO:0000259" key="3">
    <source>
        <dbReference type="Pfam" id="PF08531"/>
    </source>
</evidence>
<dbReference type="InterPro" id="IPR008979">
    <property type="entry name" value="Galactose-bd-like_sf"/>
</dbReference>
<evidence type="ECO:0000259" key="2">
    <source>
        <dbReference type="Pfam" id="PF05592"/>
    </source>
</evidence>
<dbReference type="Pfam" id="PF05592">
    <property type="entry name" value="Bac_rhamnosid"/>
    <property type="match status" value="1"/>
</dbReference>
<dbReference type="InterPro" id="IPR035398">
    <property type="entry name" value="Bac_rhamnosid_C"/>
</dbReference>
<dbReference type="RefSeq" id="WP_089319466.1">
    <property type="nucleotide sequence ID" value="NZ_FZOQ01000010.1"/>
</dbReference>
<accession>A0A239G386</accession>
<dbReference type="InterPro" id="IPR035396">
    <property type="entry name" value="Bac_rhamnosid6H"/>
</dbReference>
<keyword evidence="1" id="KW-0732">Signal</keyword>
<dbReference type="InterPro" id="IPR008928">
    <property type="entry name" value="6-hairpin_glycosidase_sf"/>
</dbReference>
<evidence type="ECO:0000259" key="4">
    <source>
        <dbReference type="Pfam" id="PF17389"/>
    </source>
</evidence>
<sequence length="800" mass="89236">MKKPAFVLSLLVALLPLLVLAQIPNPVLPAELTTKPWPAQWIAVAGEPAKAYGVYHFRKSIDLPAKPASFLVHVSGDNRYKLFVNGQQVCFGPARSDVFHWNFETVDLGPFLKQGNNTLAAVVWNYGEAMPVAQMSYRTGFILQGNGAAERIADTNSSWKGMRSKAYTPIHTNLHTYFVVGPGENIDAADYPWGWEAEGFDDSQWTAASTISPGLVGGLFEPWYEGWHLQARTIPAMELSPERLASVRKATGVSVPKSFPQKAAAFTIPAHTKATLILDQGVETTAFPVLSTSGGQGASISLRYAESLFNDEGKSLGETKQKGDRNEVAGKVFIGYEDKFILEGGEARTFEPLWWRTYRYLQVTVETKDQPLTINDLYGLYTGYPFKMQARFEAGRPELQKILEVGWRTARLCAHETYMDCPYYEQLQYVGDTRIQALVSLFNSGDDRLVRNAINQVRQSHGLSGITQSRYPSHNPQYIPPFSLWWIGMVNDYWKYRGDEAFIQEQLPVTRAVISFFESKQQENSAMGMVPYWNFTDWAEAPGWKAGMAPKAEDGTSAALDLQLLLAYKEAMPLEQVVGLPAFAQHYEQKIAALKQTIRELYWDEGKGLFADTPNKNSFSQHINTFAVLGGVVEGEEARHVMEKVLRDTSLTQGSIYFKYYLHQAVAKAGLGDQYLQLLDEWHTQLAKGLTTWAEQPEPTRSDCHAWGASPNIELYRIVLGIDSNAPGFSKVRIAPNLGNLKEASGSIPHPQGQIKVKYSLNRNNRLKAEISLPDRVTGTLVWKGKEVVLTGGEKNSVVL</sequence>
<evidence type="ECO:0000259" key="5">
    <source>
        <dbReference type="Pfam" id="PF17390"/>
    </source>
</evidence>
<name>A0A239G386_9BACT</name>
<feature type="domain" description="Alpha-L-rhamnosidase concanavalin-like" evidence="2">
    <location>
        <begin position="273"/>
        <end position="369"/>
    </location>
</feature>